<comment type="caution">
    <text evidence="3">The sequence shown here is derived from an EMBL/GenBank/DDBJ whole genome shotgun (WGS) entry which is preliminary data.</text>
</comment>
<dbReference type="EMBL" id="CAXKWB010054068">
    <property type="protein sequence ID" value="CAL4175287.1"/>
    <property type="molecule type" value="Genomic_DNA"/>
</dbReference>
<reference evidence="3 4" key="1">
    <citation type="submission" date="2024-05" db="EMBL/GenBank/DDBJ databases">
        <authorList>
            <person name="Wallberg A."/>
        </authorList>
    </citation>
    <scope>NUCLEOTIDE SEQUENCE [LARGE SCALE GENOMIC DNA]</scope>
</reference>
<organism evidence="3 4">
    <name type="scientific">Meganyctiphanes norvegica</name>
    <name type="common">Northern krill</name>
    <name type="synonym">Thysanopoda norvegica</name>
    <dbReference type="NCBI Taxonomy" id="48144"/>
    <lineage>
        <taxon>Eukaryota</taxon>
        <taxon>Metazoa</taxon>
        <taxon>Ecdysozoa</taxon>
        <taxon>Arthropoda</taxon>
        <taxon>Crustacea</taxon>
        <taxon>Multicrustacea</taxon>
        <taxon>Malacostraca</taxon>
        <taxon>Eumalacostraca</taxon>
        <taxon>Eucarida</taxon>
        <taxon>Euphausiacea</taxon>
        <taxon>Euphausiidae</taxon>
        <taxon>Meganyctiphanes</taxon>
    </lineage>
</organism>
<evidence type="ECO:0000313" key="4">
    <source>
        <dbReference type="Proteomes" id="UP001497623"/>
    </source>
</evidence>
<evidence type="ECO:0000256" key="1">
    <source>
        <dbReference type="SAM" id="Coils"/>
    </source>
</evidence>
<accession>A0AAV2S972</accession>
<gene>
    <name evidence="3" type="ORF">MNOR_LOCUS34637</name>
</gene>
<keyword evidence="4" id="KW-1185">Reference proteome</keyword>
<sequence>EANAELKKIKTSKERNASESDALKEMVEDLTEGKIAMTSKNESLQRQLKVSTSEVDSLRAAEEELLMKIRSLQSENTALVKEKQDFHALSSEKDKLEERIESLEAQNTQIDVLKKKIKTLLEEKTNLEEKLVKGSKIANELSTLKQEKMASDIIVKEVKMQNKSLEERLKQFGEVKRHNEEMKSKMKEMENLIEEFSNDKTKNDQMQIKELDDSKTRIQELDNKLIERGNNLEILKTELSKVGEERDNLSKELTDVENRFKIIEEEKSKLDMQIQELDDSKSRIQELDNELIEGENNLEILKTELSKVGEERDNLSKDLTDVNNRFKIIEEEKSKLDMQISKITTENENRLRLMQEEKDNVGIVANEMNTLKTQNKDLLLMVSTLEEESKIAINDVCDLIHLCRRVFPSFVSQVNEIENKDNPNLSSHLNSLKESFNIISEKTDNLDFDKRLHNVEKFLDNFMEKYAKIFVDDKVSLEDTSLAVKNIITSVSEIFNEISSLLNIEISGTFFQKLQDTCDNLITIPSKYVEKVQKQIDDNSLEKTAISENVSSLTSEVSQLRITIQEKSDALKVSIENCDKYQKEKESLETMNTTKESFITELKEKNESLEKELNCESEKKKCAEEHVKSLESQITSGDCKQDEIINNLRQEAATLKAIKEESNDTLKQLQEEVTSLKKDKDEANVIHKQMQSELACEKGRLAHIESELKSENLSLSDTIENMKSQQVEIQEKCSTLESQLEDLNGALERSQEAVEMYQQESQALNLASEACENSLKESEGKRSKLEASLQESSSHCEELLTELNQMNQLIRERGERISRS</sequence>
<dbReference type="PANTHER" id="PTHR19327:SF0">
    <property type="entry name" value="GOLGIN SUBFAMILY A MEMBER 4"/>
    <property type="match status" value="1"/>
</dbReference>
<dbReference type="Proteomes" id="UP001497623">
    <property type="component" value="Unassembled WGS sequence"/>
</dbReference>
<name>A0AAV2S972_MEGNR</name>
<feature type="region of interest" description="Disordered" evidence="2">
    <location>
        <begin position="1"/>
        <end position="22"/>
    </location>
</feature>
<protein>
    <submittedName>
        <fullName evidence="3">Uncharacterized protein</fullName>
    </submittedName>
</protein>
<proteinExistence type="predicted"/>
<dbReference type="PANTHER" id="PTHR19327">
    <property type="entry name" value="GOLGIN"/>
    <property type="match status" value="1"/>
</dbReference>
<feature type="coiled-coil region" evidence="1">
    <location>
        <begin position="719"/>
        <end position="809"/>
    </location>
</feature>
<feature type="coiled-coil region" evidence="1">
    <location>
        <begin position="41"/>
        <end position="130"/>
    </location>
</feature>
<keyword evidence="1" id="KW-0175">Coiled coil</keyword>
<feature type="coiled-coil region" evidence="1">
    <location>
        <begin position="571"/>
        <end position="686"/>
    </location>
</feature>
<evidence type="ECO:0000313" key="3">
    <source>
        <dbReference type="EMBL" id="CAL4175287.1"/>
    </source>
</evidence>
<evidence type="ECO:0000256" key="2">
    <source>
        <dbReference type="SAM" id="MobiDB-lite"/>
    </source>
</evidence>
<dbReference type="AlphaFoldDB" id="A0AAV2S972"/>
<feature type="non-terminal residue" evidence="3">
    <location>
        <position position="1"/>
    </location>
</feature>
<feature type="non-terminal residue" evidence="3">
    <location>
        <position position="820"/>
    </location>
</feature>
<feature type="coiled-coil region" evidence="1">
    <location>
        <begin position="155"/>
        <end position="332"/>
    </location>
</feature>